<gene>
    <name evidence="1" type="ORF">PG1780B_0206</name>
</gene>
<dbReference type="EMBL" id="RYVC01000003">
    <property type="protein sequence ID" value="RYQ47932.1"/>
    <property type="molecule type" value="Genomic_DNA"/>
</dbReference>
<proteinExistence type="predicted"/>
<evidence type="ECO:0000313" key="1">
    <source>
        <dbReference type="EMBL" id="RYQ47932.1"/>
    </source>
</evidence>
<dbReference type="AlphaFoldDB" id="A0A8B3RQG7"/>
<name>A0A8B3RQG7_9BIFI</name>
<accession>A0A8B3RQG7</accession>
<dbReference type="Proteomes" id="UP000292933">
    <property type="component" value="Unassembled WGS sequence"/>
</dbReference>
<sequence>MKKNGKTSAGRTRWRCKDTGCGASRSRAYDRQADDVRAFLNWLLSADTQEGRGVSARTLRRRNELGWSLWPPCPMDGQVHDVVHLDGIHLGRNAVVLIAYGDGHVLGWYVARRETSAAWENL</sequence>
<reference evidence="1 2" key="1">
    <citation type="submission" date="2018-12" db="EMBL/GenBank/DDBJ databases">
        <title>Unveiling genomic diversity among members of the Bifidobacterium pseudolongum species, a widely distributed gut commensal of the animal kingdom.</title>
        <authorList>
            <person name="Lugli G.A."/>
            <person name="Duranti S."/>
            <person name="Albert K."/>
            <person name="Mancabelli L."/>
            <person name="Napoli S."/>
            <person name="Viappiani A."/>
            <person name="Anzalone R."/>
            <person name="Longhi G."/>
            <person name="Milani C."/>
            <person name="Turroni F."/>
            <person name="Alessandri G."/>
            <person name="Sela D.A."/>
            <person name="Van Sinderen D."/>
            <person name="Ventura M."/>
        </authorList>
    </citation>
    <scope>NUCLEOTIDE SEQUENCE [LARGE SCALE GENOMIC DNA]</scope>
    <source>
        <strain evidence="1 2">1780B</strain>
    </source>
</reference>
<organism evidence="1 2">
    <name type="scientific">Bifidobacterium pseudolongum subsp. globosum</name>
    <dbReference type="NCBI Taxonomy" id="1690"/>
    <lineage>
        <taxon>Bacteria</taxon>
        <taxon>Bacillati</taxon>
        <taxon>Actinomycetota</taxon>
        <taxon>Actinomycetes</taxon>
        <taxon>Bifidobacteriales</taxon>
        <taxon>Bifidobacteriaceae</taxon>
        <taxon>Bifidobacterium</taxon>
    </lineage>
</organism>
<comment type="caution">
    <text evidence="1">The sequence shown here is derived from an EMBL/GenBank/DDBJ whole genome shotgun (WGS) entry which is preliminary data.</text>
</comment>
<feature type="non-terminal residue" evidence="1">
    <location>
        <position position="122"/>
    </location>
</feature>
<evidence type="ECO:0000313" key="2">
    <source>
        <dbReference type="Proteomes" id="UP000292933"/>
    </source>
</evidence>
<protein>
    <submittedName>
        <fullName evidence="1">Transposase</fullName>
    </submittedName>
</protein>